<keyword evidence="10" id="KW-0028">Amino-acid biosynthesis</keyword>
<evidence type="ECO:0000313" key="19">
    <source>
        <dbReference type="EMBL" id="BDI33857.1"/>
    </source>
</evidence>
<dbReference type="KEGG" id="ccot:CCAX7_59080"/>
<dbReference type="EMBL" id="AP025739">
    <property type="protein sequence ID" value="BDI33857.1"/>
    <property type="molecule type" value="Genomic_DNA"/>
</dbReference>
<evidence type="ECO:0000256" key="15">
    <source>
        <dbReference type="ARBA" id="ARBA00023268"/>
    </source>
</evidence>
<evidence type="ECO:0000256" key="13">
    <source>
        <dbReference type="ARBA" id="ARBA00023235"/>
    </source>
</evidence>
<dbReference type="PROSITE" id="PS51171">
    <property type="entry name" value="PREPHENATE_DEHYDR_3"/>
    <property type="match status" value="1"/>
</dbReference>
<evidence type="ECO:0000256" key="18">
    <source>
        <dbReference type="ARBA" id="ARBA00047848"/>
    </source>
</evidence>
<dbReference type="InterPro" id="IPR036263">
    <property type="entry name" value="Chorismate_II_sf"/>
</dbReference>
<evidence type="ECO:0000256" key="2">
    <source>
        <dbReference type="ARBA" id="ARBA00002364"/>
    </source>
</evidence>
<dbReference type="FunFam" id="3.40.190.10:FF:000029">
    <property type="entry name" value="Chorismate mutase/Prephenate dehydratase"/>
    <property type="match status" value="1"/>
</dbReference>
<dbReference type="PROSITE" id="PS00857">
    <property type="entry name" value="PREPHENATE_DEHYDR_1"/>
    <property type="match status" value="1"/>
</dbReference>
<evidence type="ECO:0000256" key="4">
    <source>
        <dbReference type="ARBA" id="ARBA00004741"/>
    </source>
</evidence>
<evidence type="ECO:0000256" key="6">
    <source>
        <dbReference type="ARBA" id="ARBA00013147"/>
    </source>
</evidence>
<dbReference type="GO" id="GO:0009094">
    <property type="term" value="P:L-phenylalanine biosynthetic process"/>
    <property type="evidence" value="ECO:0007669"/>
    <property type="project" value="UniProtKB-UniPathway"/>
</dbReference>
<dbReference type="GO" id="GO:0004106">
    <property type="term" value="F:chorismate mutase activity"/>
    <property type="evidence" value="ECO:0007669"/>
    <property type="project" value="UniProtKB-EC"/>
</dbReference>
<dbReference type="OrthoDB" id="9802281at2"/>
<keyword evidence="14" id="KW-0456">Lyase</keyword>
<dbReference type="CDD" id="cd04905">
    <property type="entry name" value="ACT_CM-PDT"/>
    <property type="match status" value="1"/>
</dbReference>
<organism evidence="19 20">
    <name type="scientific">Capsulimonas corticalis</name>
    <dbReference type="NCBI Taxonomy" id="2219043"/>
    <lineage>
        <taxon>Bacteria</taxon>
        <taxon>Bacillati</taxon>
        <taxon>Armatimonadota</taxon>
        <taxon>Armatimonadia</taxon>
        <taxon>Capsulimonadales</taxon>
        <taxon>Capsulimonadaceae</taxon>
        <taxon>Capsulimonas</taxon>
    </lineage>
</organism>
<comment type="function">
    <text evidence="2">Catalyzes the Claisen rearrangement of chorismate to prephenate and the decarboxylation/dehydration of prephenate to phenylpyruvate.</text>
</comment>
<evidence type="ECO:0000313" key="20">
    <source>
        <dbReference type="Proteomes" id="UP000287394"/>
    </source>
</evidence>
<dbReference type="NCBIfam" id="NF008865">
    <property type="entry name" value="PRK11898.1"/>
    <property type="match status" value="1"/>
</dbReference>
<dbReference type="InterPro" id="IPR018528">
    <property type="entry name" value="Preph_deHydtase_CS"/>
</dbReference>
<comment type="pathway">
    <text evidence="4">Amino-acid biosynthesis; L-phenylalanine biosynthesis; phenylpyruvate from prephenate: step 1/1.</text>
</comment>
<dbReference type="FunCoup" id="A0A402CZS3">
    <property type="interactions" value="353"/>
</dbReference>
<evidence type="ECO:0000256" key="10">
    <source>
        <dbReference type="ARBA" id="ARBA00022605"/>
    </source>
</evidence>
<dbReference type="AlphaFoldDB" id="A0A402CZS3"/>
<evidence type="ECO:0000256" key="17">
    <source>
        <dbReference type="ARBA" id="ARBA00031520"/>
    </source>
</evidence>
<dbReference type="SUPFAM" id="SSF53850">
    <property type="entry name" value="Periplasmic binding protein-like II"/>
    <property type="match status" value="1"/>
</dbReference>
<evidence type="ECO:0000256" key="12">
    <source>
        <dbReference type="ARBA" id="ARBA00023222"/>
    </source>
</evidence>
<dbReference type="Proteomes" id="UP000287394">
    <property type="component" value="Chromosome"/>
</dbReference>
<evidence type="ECO:0000256" key="3">
    <source>
        <dbReference type="ARBA" id="ARBA00004496"/>
    </source>
</evidence>
<gene>
    <name evidence="19" type="primary">pheA</name>
    <name evidence="19" type="ORF">CCAX7_59080</name>
</gene>
<evidence type="ECO:0000256" key="8">
    <source>
        <dbReference type="ARBA" id="ARBA00021872"/>
    </source>
</evidence>
<keyword evidence="13" id="KW-0413">Isomerase</keyword>
<dbReference type="Gene3D" id="3.30.70.260">
    <property type="match status" value="1"/>
</dbReference>
<dbReference type="Gene3D" id="1.20.59.10">
    <property type="entry name" value="Chorismate mutase"/>
    <property type="match status" value="1"/>
</dbReference>
<dbReference type="InterPro" id="IPR008242">
    <property type="entry name" value="Chor_mutase/pphenate_deHydtase"/>
</dbReference>
<dbReference type="SUPFAM" id="SSF55021">
    <property type="entry name" value="ACT-like"/>
    <property type="match status" value="1"/>
</dbReference>
<evidence type="ECO:0000256" key="5">
    <source>
        <dbReference type="ARBA" id="ARBA00004817"/>
    </source>
</evidence>
<keyword evidence="15" id="KW-0511">Multifunctional enzyme</keyword>
<dbReference type="Pfam" id="PF01842">
    <property type="entry name" value="ACT"/>
    <property type="match status" value="1"/>
</dbReference>
<dbReference type="PROSITE" id="PS51671">
    <property type="entry name" value="ACT"/>
    <property type="match status" value="1"/>
</dbReference>
<dbReference type="InterPro" id="IPR036979">
    <property type="entry name" value="CM_dom_sf"/>
</dbReference>
<keyword evidence="20" id="KW-1185">Reference proteome</keyword>
<dbReference type="SMART" id="SM00830">
    <property type="entry name" value="CM_2"/>
    <property type="match status" value="1"/>
</dbReference>
<dbReference type="PANTHER" id="PTHR21022:SF19">
    <property type="entry name" value="PREPHENATE DEHYDRATASE-RELATED"/>
    <property type="match status" value="1"/>
</dbReference>
<dbReference type="PROSITE" id="PS51168">
    <property type="entry name" value="CHORISMATE_MUT_2"/>
    <property type="match status" value="1"/>
</dbReference>
<dbReference type="EC" id="4.2.1.51" evidence="6"/>
<dbReference type="GO" id="GO:0004664">
    <property type="term" value="F:prephenate dehydratase activity"/>
    <property type="evidence" value="ECO:0007669"/>
    <property type="project" value="UniProtKB-EC"/>
</dbReference>
<dbReference type="CDD" id="cd13630">
    <property type="entry name" value="PBP2_PDT_1"/>
    <property type="match status" value="1"/>
</dbReference>
<keyword evidence="11" id="KW-0057">Aromatic amino acid biosynthesis</keyword>
<evidence type="ECO:0000256" key="16">
    <source>
        <dbReference type="ARBA" id="ARBA00031175"/>
    </source>
</evidence>
<keyword evidence="12" id="KW-0584">Phenylalanine biosynthesis</keyword>
<protein>
    <recommendedName>
        <fullName evidence="7">Bifunctional chorismate mutase/prephenate dehydratase</fullName>
        <ecNumber evidence="6">4.2.1.51</ecNumber>
    </recommendedName>
    <alternativeName>
        <fullName evidence="17">Chorismate mutase-prephenate dehydratase</fullName>
    </alternativeName>
    <alternativeName>
        <fullName evidence="8">Prephenate dehydratase</fullName>
    </alternativeName>
    <alternativeName>
        <fullName evidence="16">p-protein</fullName>
    </alternativeName>
</protein>
<dbReference type="GO" id="GO:0005737">
    <property type="term" value="C:cytoplasm"/>
    <property type="evidence" value="ECO:0007669"/>
    <property type="project" value="UniProtKB-SubCell"/>
</dbReference>
<evidence type="ECO:0000256" key="1">
    <source>
        <dbReference type="ARBA" id="ARBA00000824"/>
    </source>
</evidence>
<dbReference type="Pfam" id="PF00800">
    <property type="entry name" value="PDT"/>
    <property type="match status" value="1"/>
</dbReference>
<evidence type="ECO:0000256" key="11">
    <source>
        <dbReference type="ARBA" id="ARBA00023141"/>
    </source>
</evidence>
<dbReference type="InterPro" id="IPR002701">
    <property type="entry name" value="CM_II_prokaryot"/>
</dbReference>
<evidence type="ECO:0000256" key="7">
    <source>
        <dbReference type="ARBA" id="ARBA00014401"/>
    </source>
</evidence>
<accession>A0A402CZS3</accession>
<dbReference type="Pfam" id="PF01817">
    <property type="entry name" value="CM_2"/>
    <property type="match status" value="1"/>
</dbReference>
<dbReference type="FunFam" id="3.30.70.260:FF:000012">
    <property type="entry name" value="Prephenate dehydratase"/>
    <property type="match status" value="1"/>
</dbReference>
<comment type="subcellular location">
    <subcellularLocation>
        <location evidence="3">Cytoplasm</location>
    </subcellularLocation>
</comment>
<keyword evidence="9" id="KW-0963">Cytoplasm</keyword>
<name>A0A402CZS3_9BACT</name>
<comment type="catalytic activity">
    <reaction evidence="1">
        <text>chorismate = prephenate</text>
        <dbReference type="Rhea" id="RHEA:13897"/>
        <dbReference type="ChEBI" id="CHEBI:29748"/>
        <dbReference type="ChEBI" id="CHEBI:29934"/>
        <dbReference type="EC" id="5.4.99.5"/>
    </reaction>
</comment>
<dbReference type="Gene3D" id="3.40.190.10">
    <property type="entry name" value="Periplasmic binding protein-like II"/>
    <property type="match status" value="2"/>
</dbReference>
<sequence length="355" mass="39433">MSLTNLREQIDAIDSELVSLLNRRAEISLQVGKQKAGEPNVRIFAPERERDVIQRVLALHSDGALPKDALVAIYREIISASIALQRPITVAYWGPPGTFTHMAALQRFGSSAQFHDASNIPSIFGEVERGLADFGVVPVENSTEGVVNYTLDMFHETELKICAEIYINIAHQLVSQAKSIADIKRLYTFSQPLGQCKQWVETHLPNVPIVETMPTSRAAERASEDPEGAGISTEKAAEIYGVPILQPHIEDNANNRTRFLVIGRNEPPQTGRDKTSVLFAVKNEPGSLGRALRAFEDHNVNLSMIASRPTRNVSWEYVQFADFQGHEKDEPVQRALAELRKHSIYVNVLGSYPEG</sequence>
<comment type="pathway">
    <text evidence="5">Metabolic intermediate biosynthesis; prephenate biosynthesis; prephenate from chorismate: step 1/1.</text>
</comment>
<evidence type="ECO:0000256" key="9">
    <source>
        <dbReference type="ARBA" id="ARBA00022490"/>
    </source>
</evidence>
<comment type="catalytic activity">
    <reaction evidence="18">
        <text>prephenate + H(+) = 3-phenylpyruvate + CO2 + H2O</text>
        <dbReference type="Rhea" id="RHEA:21648"/>
        <dbReference type="ChEBI" id="CHEBI:15377"/>
        <dbReference type="ChEBI" id="CHEBI:15378"/>
        <dbReference type="ChEBI" id="CHEBI:16526"/>
        <dbReference type="ChEBI" id="CHEBI:18005"/>
        <dbReference type="ChEBI" id="CHEBI:29934"/>
        <dbReference type="EC" id="4.2.1.51"/>
    </reaction>
</comment>
<dbReference type="PIRSF" id="PIRSF001500">
    <property type="entry name" value="Chor_mut_pdt_Ppr"/>
    <property type="match status" value="1"/>
</dbReference>
<dbReference type="GO" id="GO:0046417">
    <property type="term" value="P:chorismate metabolic process"/>
    <property type="evidence" value="ECO:0007669"/>
    <property type="project" value="InterPro"/>
</dbReference>
<evidence type="ECO:0000256" key="14">
    <source>
        <dbReference type="ARBA" id="ARBA00023239"/>
    </source>
</evidence>
<dbReference type="PANTHER" id="PTHR21022">
    <property type="entry name" value="PREPHENATE DEHYDRATASE P PROTEIN"/>
    <property type="match status" value="1"/>
</dbReference>
<dbReference type="InterPro" id="IPR002912">
    <property type="entry name" value="ACT_dom"/>
</dbReference>
<dbReference type="SUPFAM" id="SSF48600">
    <property type="entry name" value="Chorismate mutase II"/>
    <property type="match status" value="1"/>
</dbReference>
<reference evidence="19 20" key="1">
    <citation type="journal article" date="2019" name="Int. J. Syst. Evol. Microbiol.">
        <title>Capsulimonas corticalis gen. nov., sp. nov., an aerobic capsulated bacterium, of a novel bacterial order, Capsulimonadales ord. nov., of the class Armatimonadia of the phylum Armatimonadetes.</title>
        <authorList>
            <person name="Li J."/>
            <person name="Kudo C."/>
            <person name="Tonouchi A."/>
        </authorList>
    </citation>
    <scope>NUCLEOTIDE SEQUENCE [LARGE SCALE GENOMIC DNA]</scope>
    <source>
        <strain evidence="19 20">AX-7</strain>
    </source>
</reference>
<dbReference type="InterPro" id="IPR001086">
    <property type="entry name" value="Preph_deHydtase"/>
</dbReference>
<proteinExistence type="predicted"/>
<dbReference type="InterPro" id="IPR045865">
    <property type="entry name" value="ACT-like_dom_sf"/>
</dbReference>